<feature type="domain" description="F-box" evidence="1">
    <location>
        <begin position="24"/>
        <end position="74"/>
    </location>
</feature>
<dbReference type="PROSITE" id="PS50181">
    <property type="entry name" value="FBOX"/>
    <property type="match status" value="1"/>
</dbReference>
<protein>
    <recommendedName>
        <fullName evidence="1">F-box domain-containing protein</fullName>
    </recommendedName>
</protein>
<dbReference type="EMBL" id="JACXVP010000003">
    <property type="protein sequence ID" value="KAG5619072.1"/>
    <property type="molecule type" value="Genomic_DNA"/>
</dbReference>
<organism evidence="2 3">
    <name type="scientific">Solanum commersonii</name>
    <name type="common">Commerson's wild potato</name>
    <name type="synonym">Commerson's nightshade</name>
    <dbReference type="NCBI Taxonomy" id="4109"/>
    <lineage>
        <taxon>Eukaryota</taxon>
        <taxon>Viridiplantae</taxon>
        <taxon>Streptophyta</taxon>
        <taxon>Embryophyta</taxon>
        <taxon>Tracheophyta</taxon>
        <taxon>Spermatophyta</taxon>
        <taxon>Magnoliopsida</taxon>
        <taxon>eudicotyledons</taxon>
        <taxon>Gunneridae</taxon>
        <taxon>Pentapetalae</taxon>
        <taxon>asterids</taxon>
        <taxon>lamiids</taxon>
        <taxon>Solanales</taxon>
        <taxon>Solanaceae</taxon>
        <taxon>Solanoideae</taxon>
        <taxon>Solaneae</taxon>
        <taxon>Solanum</taxon>
    </lineage>
</organism>
<reference evidence="2 3" key="1">
    <citation type="submission" date="2020-09" db="EMBL/GenBank/DDBJ databases">
        <title>De no assembly of potato wild relative species, Solanum commersonii.</title>
        <authorList>
            <person name="Cho K."/>
        </authorList>
    </citation>
    <scope>NUCLEOTIDE SEQUENCE [LARGE SCALE GENOMIC DNA]</scope>
    <source>
        <strain evidence="2">LZ3.2</strain>
        <tissue evidence="2">Leaf</tissue>
    </source>
</reference>
<dbReference type="Pfam" id="PF24750">
    <property type="entry name" value="b-prop_At3g26010-like"/>
    <property type="match status" value="1"/>
</dbReference>
<dbReference type="InterPro" id="IPR001810">
    <property type="entry name" value="F-box_dom"/>
</dbReference>
<dbReference type="InterPro" id="IPR036047">
    <property type="entry name" value="F-box-like_dom_sf"/>
</dbReference>
<evidence type="ECO:0000259" key="1">
    <source>
        <dbReference type="PROSITE" id="PS50181"/>
    </source>
</evidence>
<dbReference type="OrthoDB" id="674184at2759"/>
<dbReference type="SUPFAM" id="SSF81383">
    <property type="entry name" value="F-box domain"/>
    <property type="match status" value="1"/>
</dbReference>
<dbReference type="PANTHER" id="PTHR35546">
    <property type="entry name" value="F-BOX PROTEIN INTERACTION DOMAIN PROTEIN-RELATED"/>
    <property type="match status" value="1"/>
</dbReference>
<dbReference type="InterPro" id="IPR056592">
    <property type="entry name" value="Beta-prop_At3g26010-like"/>
</dbReference>
<dbReference type="Proteomes" id="UP000824120">
    <property type="component" value="Chromosome 3"/>
</dbReference>
<evidence type="ECO:0000313" key="3">
    <source>
        <dbReference type="Proteomes" id="UP000824120"/>
    </source>
</evidence>
<dbReference type="AlphaFoldDB" id="A0A9J6A3T9"/>
<evidence type="ECO:0000313" key="2">
    <source>
        <dbReference type="EMBL" id="KAG5619072.1"/>
    </source>
</evidence>
<sequence length="457" mass="52565">METNFRSTTRGLKLVKTKYMGLVEFETEYIPDWFLEEVLSRLPLKCVFRLKCVSKQWLSFISAPSFVNLYISRVSLSHKPQPWTVLSHRLHVKGTKFCPDPPLMLDYMLSADESDLIEYPIFSRYLYLPLPQRSSWRERYDIVAVSDGLVLYGRIVFMENSINHMTDYHLYNPITLQCVALPPPFLCFRFVSTGFLTQIEGGTLKNYKVVRFGCQLWERHNLEFEIFCSETGSWRSVVVHSDQAIQIAWLRMPFSFSGMLHWIDRWLGIVACDPCRDSNQCRIIGLPSDIDKQCNNYKNNGLYSLCNVHQGRLRYFEVSLAPSDPFGFSGFSLWVLDDYDSATWSLLHRAKVTDILFDDILTSQGLTGSCPAPLAFHPFDGNIVCLSLGAYIVTYNAKTLKLEAHGNPVATEYFYESTGWLSWYAQVPPRLAFLYVLPPWPVSIPKYLSTGKKEDGV</sequence>
<dbReference type="InterPro" id="IPR055290">
    <property type="entry name" value="At3g26010-like"/>
</dbReference>
<accession>A0A9J6A3T9</accession>
<dbReference type="CDD" id="cd22157">
    <property type="entry name" value="F-box_AtFBW1-like"/>
    <property type="match status" value="1"/>
</dbReference>
<name>A0A9J6A3T9_SOLCO</name>
<gene>
    <name evidence="2" type="ORF">H5410_018896</name>
</gene>
<proteinExistence type="predicted"/>
<dbReference type="PANTHER" id="PTHR35546:SF70">
    <property type="entry name" value="F-BOX PROTEIN INTERACTION DOMAIN PROTEIN"/>
    <property type="match status" value="1"/>
</dbReference>
<dbReference type="Pfam" id="PF00646">
    <property type="entry name" value="F-box"/>
    <property type="match status" value="1"/>
</dbReference>
<comment type="caution">
    <text evidence="2">The sequence shown here is derived from an EMBL/GenBank/DDBJ whole genome shotgun (WGS) entry which is preliminary data.</text>
</comment>
<keyword evidence="3" id="KW-1185">Reference proteome</keyword>